<sequence length="829" mass="91999">MGTSQSRTSSEGSSSKTIDRLKRYSRADLKSPLKAAFGRHKGGAGENGTSDGATTTSDYETPIYEAKPQQHPQQTPLPQTASMPATVPCQISFSSFCSLAPRQYRTGKTLGSGTYAIVKEAIHVETGKYFACKVINKRLMEGREHMVRNEIAVLKRVSSGHRNIVTLHDYFETAHNLYLCFDLCTGGELFDRICAKGNYYEADAASLIRTIFIAVRYIHDSGIVHRDLKPENLLFRTPAEEADIMIADFGLSRIMEEEKLNQLTEICGTPGYMAPEIFKKTGHGKPVDVWAMGVITYFLLAGYTPFDRDNQQQEMEAIIAGDYKFEPEEYWQNVSETAKDFVRTCLTVDPLKRPTAAEALQHKWLADDKPHFVPDPTREDGGPADLLPNVKKAFNAKQLWRKATSTIKAVNRMALLAHADTGIAQMRENLDKYKEESRRENLETVDITYQAGTVHKDSSTKDSEDLSNKMARIYFCFVSQLTINRAYKLPGRRRYGSIPGSPPKRNEVNIVEVGPRDGLQNEKGAIIPVDVKIDLINRLARAGVTNVEAGSFVSPKWVPQMAGTPDVLKGIDRLPNVHYAVLVPNQKGLEDLLALLEQNPASPPLTDEVSVFTGATDAFSKANTNCTVAESLERLRVVTRTALDRGLRVRGYVSVVIVCPFSGRVDYRRVREVAKELIDMGCYEVSLGDTVGQGRPHDIAEMLEEVKKDIPVSKLAFHDTYGTAVANIFAALEHGVRTFDSSVGGLGGCPYSPGATGNVATEDVLYALQESKYHVVGSSYGGGTIDLEKISDIGWWISERLGRENISRVSRAIRARRKREEEKRLKSKL</sequence>
<evidence type="ECO:0000313" key="2">
    <source>
        <dbReference type="Proteomes" id="UP000664032"/>
    </source>
</evidence>
<accession>A0ACB8GIE9</accession>
<comment type="caution">
    <text evidence="1">The sequence shown here is derived from an EMBL/GenBank/DDBJ whole genome shotgun (WGS) entry which is preliminary data.</text>
</comment>
<reference evidence="1" key="1">
    <citation type="submission" date="2021-10" db="EMBL/GenBank/DDBJ databases">
        <title>Psilocybe cubensis genome.</title>
        <authorList>
            <person name="Mckernan K.J."/>
            <person name="Crawford S."/>
            <person name="Trippe A."/>
            <person name="Kane L.T."/>
            <person name="Mclaughlin S."/>
        </authorList>
    </citation>
    <scope>NUCLEOTIDE SEQUENCE</scope>
    <source>
        <strain evidence="1">MGC-MH-2018</strain>
    </source>
</reference>
<keyword evidence="1" id="KW-0808">Transferase</keyword>
<evidence type="ECO:0000313" key="1">
    <source>
        <dbReference type="EMBL" id="KAH9474844.1"/>
    </source>
</evidence>
<organism evidence="1 2">
    <name type="scientific">Psilocybe cubensis</name>
    <name type="common">Psychedelic mushroom</name>
    <name type="synonym">Stropharia cubensis</name>
    <dbReference type="NCBI Taxonomy" id="181762"/>
    <lineage>
        <taxon>Eukaryota</taxon>
        <taxon>Fungi</taxon>
        <taxon>Dikarya</taxon>
        <taxon>Basidiomycota</taxon>
        <taxon>Agaricomycotina</taxon>
        <taxon>Agaricomycetes</taxon>
        <taxon>Agaricomycetidae</taxon>
        <taxon>Agaricales</taxon>
        <taxon>Agaricineae</taxon>
        <taxon>Strophariaceae</taxon>
        <taxon>Psilocybe</taxon>
    </lineage>
</organism>
<gene>
    <name evidence="1" type="ORF">JR316_0013310</name>
</gene>
<name>A0ACB8GIE9_PSICU</name>
<dbReference type="Proteomes" id="UP000664032">
    <property type="component" value="Unassembled WGS sequence"/>
</dbReference>
<dbReference type="EMBL" id="JAFIQS020000013">
    <property type="protein sequence ID" value="KAH9474844.1"/>
    <property type="molecule type" value="Genomic_DNA"/>
</dbReference>
<protein>
    <submittedName>
        <fullName evidence="1">Calcium/calmodulin-dependent protein kinase cmkB</fullName>
    </submittedName>
</protein>
<proteinExistence type="predicted"/>
<keyword evidence="1" id="KW-0418">Kinase</keyword>
<keyword evidence="2" id="KW-1185">Reference proteome</keyword>